<dbReference type="AlphaFoldDB" id="X1VUH7"/>
<protein>
    <recommendedName>
        <fullName evidence="2">ParB/Sulfiredoxin domain-containing protein</fullName>
    </recommendedName>
</protein>
<dbReference type="EMBL" id="BARW01036185">
    <property type="protein sequence ID" value="GAJ24857.1"/>
    <property type="molecule type" value="Genomic_DNA"/>
</dbReference>
<reference evidence="1" key="1">
    <citation type="journal article" date="2014" name="Front. Microbiol.">
        <title>High frequency of phylogenetically diverse reductive dehalogenase-homologous genes in deep subseafloor sedimentary metagenomes.</title>
        <authorList>
            <person name="Kawai M."/>
            <person name="Futagami T."/>
            <person name="Toyoda A."/>
            <person name="Takaki Y."/>
            <person name="Nishi S."/>
            <person name="Hori S."/>
            <person name="Arai W."/>
            <person name="Tsubouchi T."/>
            <person name="Morono Y."/>
            <person name="Uchiyama I."/>
            <person name="Ito T."/>
            <person name="Fujiyama A."/>
            <person name="Inagaki F."/>
            <person name="Takami H."/>
        </authorList>
    </citation>
    <scope>NUCLEOTIDE SEQUENCE</scope>
    <source>
        <strain evidence="1">Expedition CK06-06</strain>
    </source>
</reference>
<comment type="caution">
    <text evidence="1">The sequence shown here is derived from an EMBL/GenBank/DDBJ whole genome shotgun (WGS) entry which is preliminary data.</text>
</comment>
<gene>
    <name evidence="1" type="ORF">S12H4_56242</name>
</gene>
<name>X1VUH7_9ZZZZ</name>
<organism evidence="1">
    <name type="scientific">marine sediment metagenome</name>
    <dbReference type="NCBI Taxonomy" id="412755"/>
    <lineage>
        <taxon>unclassified sequences</taxon>
        <taxon>metagenomes</taxon>
        <taxon>ecological metagenomes</taxon>
    </lineage>
</organism>
<feature type="non-terminal residue" evidence="1">
    <location>
        <position position="141"/>
    </location>
</feature>
<proteinExistence type="predicted"/>
<sequence>MTSHMPCDEGRFQLIQEKMDTQITDCGGEENMSRQKLIIKGEPQLCPVFRFKLSDLLFNKANGRITSEVLEKEDEMGRPLVPGTAEDEKVIREILFSIRTNENTKIRDDLITHGQMTPGIVTCDGVVINGNRRKAILEQLF</sequence>
<evidence type="ECO:0008006" key="2">
    <source>
        <dbReference type="Google" id="ProtNLM"/>
    </source>
</evidence>
<evidence type="ECO:0000313" key="1">
    <source>
        <dbReference type="EMBL" id="GAJ24857.1"/>
    </source>
</evidence>
<accession>X1VUH7</accession>